<dbReference type="SUPFAM" id="SSF50969">
    <property type="entry name" value="YVTN repeat-like/Quinoprotein amine dehydrogenase"/>
    <property type="match status" value="1"/>
</dbReference>
<dbReference type="KEGG" id="fbm:MQE35_07690"/>
<dbReference type="InterPro" id="IPR031815">
    <property type="entry name" value="DUF5074"/>
</dbReference>
<dbReference type="InterPro" id="IPR015943">
    <property type="entry name" value="WD40/YVTN_repeat-like_dom_sf"/>
</dbReference>
<accession>A0A9E6ZRE5</accession>
<dbReference type="EMBL" id="CP094358">
    <property type="protein sequence ID" value="UOB19170.1"/>
    <property type="molecule type" value="Genomic_DNA"/>
</dbReference>
<evidence type="ECO:0000313" key="1">
    <source>
        <dbReference type="EMBL" id="UOB19170.1"/>
    </source>
</evidence>
<dbReference type="PANTHER" id="PTHR47197:SF3">
    <property type="entry name" value="DIHYDRO-HEME D1 DEHYDROGENASE"/>
    <property type="match status" value="1"/>
</dbReference>
<dbReference type="Gene3D" id="2.130.10.10">
    <property type="entry name" value="YVTN repeat-like/Quinoprotein amine dehydrogenase"/>
    <property type="match status" value="1"/>
</dbReference>
<keyword evidence="2" id="KW-1185">Reference proteome</keyword>
<dbReference type="PROSITE" id="PS51257">
    <property type="entry name" value="PROKAR_LIPOPROTEIN"/>
    <property type="match status" value="1"/>
</dbReference>
<dbReference type="Proteomes" id="UP000831290">
    <property type="component" value="Chromosome"/>
</dbReference>
<gene>
    <name evidence="1" type="ORF">MQE35_07690</name>
</gene>
<reference evidence="1" key="1">
    <citation type="submission" date="2022-03" db="EMBL/GenBank/DDBJ databases">
        <title>Description of Abyssus ytuae gen. nov., sp. nov., a novel member of the family Flavobacteriaceae isolated from the sediment of Mariana Trench.</title>
        <authorList>
            <person name="Zhang J."/>
            <person name="Xu X."/>
        </authorList>
    </citation>
    <scope>NUCLEOTIDE SEQUENCE</scope>
    <source>
        <strain evidence="1">MT3330</strain>
    </source>
</reference>
<dbReference type="InterPro" id="IPR011044">
    <property type="entry name" value="Quino_amine_DH_bsu"/>
</dbReference>
<protein>
    <submittedName>
        <fullName evidence="1">YncE family protein</fullName>
    </submittedName>
</protein>
<name>A0A9E6ZRE5_9FLAO</name>
<proteinExistence type="predicted"/>
<dbReference type="RefSeq" id="WP_255845787.1">
    <property type="nucleotide sequence ID" value="NZ_CP094358.1"/>
</dbReference>
<evidence type="ECO:0000313" key="2">
    <source>
        <dbReference type="Proteomes" id="UP000831290"/>
    </source>
</evidence>
<dbReference type="InterPro" id="IPR051200">
    <property type="entry name" value="Host-pathogen_enzymatic-act"/>
</dbReference>
<dbReference type="Pfam" id="PF16819">
    <property type="entry name" value="DUF5074"/>
    <property type="match status" value="1"/>
</dbReference>
<dbReference type="PANTHER" id="PTHR47197">
    <property type="entry name" value="PROTEIN NIRF"/>
    <property type="match status" value="1"/>
</dbReference>
<sequence length="351" mass="38366">MKILQKIIYTFIISLFILSCSDDDNNNPEPLGDYVNGILISNEGPFNNGSGTVTFISEDYSLVESEIFKKVNDTDIGNVLQSIGFYDDKAYLISNNSHLIKVVNRFTFEEITTIDSGLENPRYFLAVGTKGYVTNWGDTADENDDYVAVINLNTNDIEKNIQVVLGPEKLEYNGNNIYVAHQGAYGQNNQISVIDPGTDEVSTTIEVGDVPNSLVVDGNDLWVLSGGSPSYTGEETNGSLKKINTTDNVVSTTLDFELAEHPDNLSLDGANLFYSLNGKIYKMSITDTELPVSGIIDGYFYRIVAKDGKLYATDAGDYASNGSLTVFDLSTNSEIKTVEVGIVPGGIYFNN</sequence>
<dbReference type="AlphaFoldDB" id="A0A9E6ZRE5"/>
<organism evidence="1 2">
    <name type="scientific">Abyssalbus ytuae</name>
    <dbReference type="NCBI Taxonomy" id="2926907"/>
    <lineage>
        <taxon>Bacteria</taxon>
        <taxon>Pseudomonadati</taxon>
        <taxon>Bacteroidota</taxon>
        <taxon>Flavobacteriia</taxon>
        <taxon>Flavobacteriales</taxon>
        <taxon>Flavobacteriaceae</taxon>
        <taxon>Abyssalbus</taxon>
    </lineage>
</organism>